<evidence type="ECO:0000256" key="2">
    <source>
        <dbReference type="SAM" id="MobiDB-lite"/>
    </source>
</evidence>
<protein>
    <submittedName>
        <fullName evidence="3">Uncharacterized protein</fullName>
    </submittedName>
</protein>
<sequence>MEESAGASLGTDEQELRKSWKSSARDVSELKQRALEFLTKVDSGLYHPYYFEDAKRDFEHLMVQFESVEKGLKPRTLRHFSKRDLTLSKEQQKKEREQKLNEIEQETSKFEKGIHEAARIILKDVRTEPTTDAKMNAFSAKT</sequence>
<accession>A0A7S0BDP2</accession>
<name>A0A7S0BDP2_9RHOD</name>
<dbReference type="AlphaFoldDB" id="A0A7S0BDP2"/>
<gene>
    <name evidence="3" type="ORF">RMAR0315_LOCUS1125</name>
</gene>
<evidence type="ECO:0000256" key="1">
    <source>
        <dbReference type="SAM" id="Coils"/>
    </source>
</evidence>
<feature type="compositionally biased region" description="Basic and acidic residues" evidence="2">
    <location>
        <begin position="14"/>
        <end position="27"/>
    </location>
</feature>
<evidence type="ECO:0000313" key="3">
    <source>
        <dbReference type="EMBL" id="CAD8391150.1"/>
    </source>
</evidence>
<keyword evidence="1" id="KW-0175">Coiled coil</keyword>
<feature type="coiled-coil region" evidence="1">
    <location>
        <begin position="82"/>
        <end position="109"/>
    </location>
</feature>
<proteinExistence type="predicted"/>
<organism evidence="3">
    <name type="scientific">Rhodosorus marinus</name>
    <dbReference type="NCBI Taxonomy" id="101924"/>
    <lineage>
        <taxon>Eukaryota</taxon>
        <taxon>Rhodophyta</taxon>
        <taxon>Stylonematophyceae</taxon>
        <taxon>Stylonematales</taxon>
        <taxon>Stylonemataceae</taxon>
        <taxon>Rhodosorus</taxon>
    </lineage>
</organism>
<dbReference type="EMBL" id="HBEK01001995">
    <property type="protein sequence ID" value="CAD8391150.1"/>
    <property type="molecule type" value="Transcribed_RNA"/>
</dbReference>
<reference evidence="3" key="1">
    <citation type="submission" date="2021-01" db="EMBL/GenBank/DDBJ databases">
        <authorList>
            <person name="Corre E."/>
            <person name="Pelletier E."/>
            <person name="Niang G."/>
            <person name="Scheremetjew M."/>
            <person name="Finn R."/>
            <person name="Kale V."/>
            <person name="Holt S."/>
            <person name="Cochrane G."/>
            <person name="Meng A."/>
            <person name="Brown T."/>
            <person name="Cohen L."/>
        </authorList>
    </citation>
    <scope>NUCLEOTIDE SEQUENCE</scope>
    <source>
        <strain evidence="3">UTEX LB 2760</strain>
    </source>
</reference>
<feature type="region of interest" description="Disordered" evidence="2">
    <location>
        <begin position="1"/>
        <end position="27"/>
    </location>
</feature>